<dbReference type="AlphaFoldDB" id="A0A552DY19"/>
<accession>A0A552DY19</accession>
<comment type="caution">
    <text evidence="4">The sequence shown here is derived from an EMBL/GenBank/DDBJ whole genome shotgun (WGS) entry which is preliminary data.</text>
</comment>
<feature type="domain" description="Carrier" evidence="3">
    <location>
        <begin position="14"/>
        <end position="88"/>
    </location>
</feature>
<keyword evidence="2" id="KW-0597">Phosphoprotein</keyword>
<name>A0A552DY19_MICAE</name>
<evidence type="ECO:0000256" key="1">
    <source>
        <dbReference type="ARBA" id="ARBA00022450"/>
    </source>
</evidence>
<dbReference type="EMBL" id="SFBK01000099">
    <property type="protein sequence ID" value="TRU27044.1"/>
    <property type="molecule type" value="Genomic_DNA"/>
</dbReference>
<dbReference type="Gene3D" id="1.10.1200.10">
    <property type="entry name" value="ACP-like"/>
    <property type="match status" value="1"/>
</dbReference>
<dbReference type="SUPFAM" id="SSF47336">
    <property type="entry name" value="ACP-like"/>
    <property type="match status" value="1"/>
</dbReference>
<dbReference type="Pfam" id="PF00550">
    <property type="entry name" value="PP-binding"/>
    <property type="match status" value="1"/>
</dbReference>
<dbReference type="PROSITE" id="PS00012">
    <property type="entry name" value="PHOSPHOPANTETHEINE"/>
    <property type="match status" value="1"/>
</dbReference>
<dbReference type="SMART" id="SM00823">
    <property type="entry name" value="PKS_PP"/>
    <property type="match status" value="1"/>
</dbReference>
<evidence type="ECO:0000313" key="4">
    <source>
        <dbReference type="EMBL" id="TRU27044.1"/>
    </source>
</evidence>
<dbReference type="InterPro" id="IPR006162">
    <property type="entry name" value="Ppantetheine_attach_site"/>
</dbReference>
<evidence type="ECO:0000259" key="3">
    <source>
        <dbReference type="PROSITE" id="PS50075"/>
    </source>
</evidence>
<dbReference type="InterPro" id="IPR036736">
    <property type="entry name" value="ACP-like_sf"/>
</dbReference>
<sequence>MDVLRTVPIEERFAALTAHVQGIVAEILAIPAREFTQVDQGFFELGMDSLMTVELRNRLAKDLGKSLAATITFSKDSGHTKSSQPLAV</sequence>
<evidence type="ECO:0000256" key="2">
    <source>
        <dbReference type="ARBA" id="ARBA00022553"/>
    </source>
</evidence>
<dbReference type="PROSITE" id="PS50075">
    <property type="entry name" value="CARRIER"/>
    <property type="match status" value="1"/>
</dbReference>
<protein>
    <recommendedName>
        <fullName evidence="3">Carrier domain-containing protein</fullName>
    </recommendedName>
</protein>
<gene>
    <name evidence="4" type="ORF">EWV80_07460</name>
</gene>
<dbReference type="GO" id="GO:0031177">
    <property type="term" value="F:phosphopantetheine binding"/>
    <property type="evidence" value="ECO:0007669"/>
    <property type="project" value="InterPro"/>
</dbReference>
<keyword evidence="1" id="KW-0596">Phosphopantetheine</keyword>
<reference evidence="4 5" key="1">
    <citation type="submission" date="2019-01" db="EMBL/GenBank/DDBJ databases">
        <title>Coherence of Microcystis species and biogeography revealed through population genomics.</title>
        <authorList>
            <person name="Perez-Carrascal O.M."/>
            <person name="Terrat Y."/>
            <person name="Giani A."/>
            <person name="Fortin N."/>
            <person name="Tromas N."/>
            <person name="Shapiro B.J."/>
        </authorList>
    </citation>
    <scope>NUCLEOTIDE SEQUENCE [LARGE SCALE GENOMIC DNA]</scope>
    <source>
        <strain evidence="4">Ma_QC_B_20070730_S2</strain>
    </source>
</reference>
<dbReference type="InterPro" id="IPR020806">
    <property type="entry name" value="PKS_PP-bd"/>
</dbReference>
<dbReference type="InterPro" id="IPR009081">
    <property type="entry name" value="PP-bd_ACP"/>
</dbReference>
<proteinExistence type="predicted"/>
<organism evidence="4 5">
    <name type="scientific">Microcystis aeruginosa Ma_QC_B_20070730_S2</name>
    <dbReference type="NCBI Taxonomy" id="2486256"/>
    <lineage>
        <taxon>Bacteria</taxon>
        <taxon>Bacillati</taxon>
        <taxon>Cyanobacteriota</taxon>
        <taxon>Cyanophyceae</taxon>
        <taxon>Oscillatoriophycideae</taxon>
        <taxon>Chroococcales</taxon>
        <taxon>Microcystaceae</taxon>
        <taxon>Microcystis</taxon>
    </lineage>
</organism>
<dbReference type="Proteomes" id="UP000320551">
    <property type="component" value="Unassembled WGS sequence"/>
</dbReference>
<evidence type="ECO:0000313" key="5">
    <source>
        <dbReference type="Proteomes" id="UP000320551"/>
    </source>
</evidence>